<gene>
    <name evidence="1" type="ORF">JOD41_001834</name>
</gene>
<reference evidence="1 2" key="1">
    <citation type="submission" date="2021-01" db="EMBL/GenBank/DDBJ databases">
        <title>Genomic Encyclopedia of Type Strains, Phase IV (KMG-IV): sequencing the most valuable type-strain genomes for metagenomic binning, comparative biology and taxonomic classification.</title>
        <authorList>
            <person name="Goeker M."/>
        </authorList>
    </citation>
    <scope>NUCLEOTIDE SEQUENCE [LARGE SCALE GENOMIC DNA]</scope>
    <source>
        <strain evidence="1 2">DSM 21461</strain>
    </source>
</reference>
<protein>
    <submittedName>
        <fullName evidence="1">Uncharacterized protein</fullName>
    </submittedName>
</protein>
<sequence>MKIFKRFKKKKSIYKILWENNFDLEKLKDLEDFNLSDGSYELSILKGESKLNHITTREINKAVDDYYLREKKAIDEFEDFFKEHRALESERNFLTFLLQKIEFDEAKLVGLSILLMRDSQVEECVKFGMLLTKYYNLQEVRRAYEIFLNLLKHPAFIYYGIDVLKNIDYGIIDDLYDRTTEIGKEIIEEKAWN</sequence>
<keyword evidence="2" id="KW-1185">Reference proteome</keyword>
<organism evidence="1 2">
    <name type="scientific">Peptoniphilus gorbachii</name>
    <dbReference type="NCBI Taxonomy" id="411567"/>
    <lineage>
        <taxon>Bacteria</taxon>
        <taxon>Bacillati</taxon>
        <taxon>Bacillota</taxon>
        <taxon>Tissierellia</taxon>
        <taxon>Tissierellales</taxon>
        <taxon>Peptoniphilaceae</taxon>
        <taxon>Peptoniphilus</taxon>
    </lineage>
</organism>
<proteinExistence type="predicted"/>
<dbReference type="Proteomes" id="UP000720595">
    <property type="component" value="Unassembled WGS sequence"/>
</dbReference>
<dbReference type="RefSeq" id="WP_205052541.1">
    <property type="nucleotide sequence ID" value="NZ_JAFBDH010000015.1"/>
</dbReference>
<evidence type="ECO:0000313" key="2">
    <source>
        <dbReference type="Proteomes" id="UP000720595"/>
    </source>
</evidence>
<dbReference type="EMBL" id="JAFBDH010000015">
    <property type="protein sequence ID" value="MBM7551087.1"/>
    <property type="molecule type" value="Genomic_DNA"/>
</dbReference>
<evidence type="ECO:0000313" key="1">
    <source>
        <dbReference type="EMBL" id="MBM7551087.1"/>
    </source>
</evidence>
<comment type="caution">
    <text evidence="1">The sequence shown here is derived from an EMBL/GenBank/DDBJ whole genome shotgun (WGS) entry which is preliminary data.</text>
</comment>
<accession>A0ABS2MM36</accession>
<name>A0ABS2MM36_9FIRM</name>